<comment type="similarity">
    <text evidence="2">Belongs to the bacterial solute-binding protein 2 family.</text>
</comment>
<dbReference type="InterPro" id="IPR025997">
    <property type="entry name" value="SBP_2_dom"/>
</dbReference>
<evidence type="ECO:0000256" key="3">
    <source>
        <dbReference type="ARBA" id="ARBA00022729"/>
    </source>
</evidence>
<dbReference type="Pfam" id="PF13407">
    <property type="entry name" value="Peripla_BP_4"/>
    <property type="match status" value="1"/>
</dbReference>
<evidence type="ECO:0000256" key="2">
    <source>
        <dbReference type="ARBA" id="ARBA00007639"/>
    </source>
</evidence>
<protein>
    <submittedName>
        <fullName evidence="5">Substrate-binding domain-containing protein</fullName>
    </submittedName>
</protein>
<organism evidence="5 6">
    <name type="scientific">Blautia aquisgranensis</name>
    <dbReference type="NCBI Taxonomy" id="3133153"/>
    <lineage>
        <taxon>Bacteria</taxon>
        <taxon>Bacillati</taxon>
        <taxon>Bacillota</taxon>
        <taxon>Clostridia</taxon>
        <taxon>Lachnospirales</taxon>
        <taxon>Lachnospiraceae</taxon>
        <taxon>Blautia</taxon>
    </lineage>
</organism>
<comment type="subcellular location">
    <subcellularLocation>
        <location evidence="1">Cell envelope</location>
    </subcellularLocation>
</comment>
<reference evidence="5 6" key="1">
    <citation type="submission" date="2024-03" db="EMBL/GenBank/DDBJ databases">
        <title>Human intestinal bacterial collection.</title>
        <authorList>
            <person name="Pauvert C."/>
            <person name="Hitch T.C.A."/>
            <person name="Clavel T."/>
        </authorList>
    </citation>
    <scope>NUCLEOTIDE SEQUENCE [LARGE SCALE GENOMIC DNA]</scope>
    <source>
        <strain evidence="5 6">CLA-JM-H16</strain>
    </source>
</reference>
<dbReference type="Proteomes" id="UP001473063">
    <property type="component" value="Unassembled WGS sequence"/>
</dbReference>
<dbReference type="Gene3D" id="3.40.50.2300">
    <property type="match status" value="2"/>
</dbReference>
<evidence type="ECO:0000256" key="1">
    <source>
        <dbReference type="ARBA" id="ARBA00004196"/>
    </source>
</evidence>
<gene>
    <name evidence="5" type="ORF">WMO28_04460</name>
</gene>
<keyword evidence="3" id="KW-0732">Signal</keyword>
<dbReference type="InterPro" id="IPR028082">
    <property type="entry name" value="Peripla_BP_I"/>
</dbReference>
<evidence type="ECO:0000313" key="6">
    <source>
        <dbReference type="Proteomes" id="UP001473063"/>
    </source>
</evidence>
<proteinExistence type="inferred from homology"/>
<evidence type="ECO:0000259" key="4">
    <source>
        <dbReference type="Pfam" id="PF13407"/>
    </source>
</evidence>
<dbReference type="RefSeq" id="WP_178644074.1">
    <property type="nucleotide sequence ID" value="NZ_JBBMEJ010000003.1"/>
</dbReference>
<keyword evidence="6" id="KW-1185">Reference proteome</keyword>
<dbReference type="PANTHER" id="PTHR46847">
    <property type="entry name" value="D-ALLOSE-BINDING PERIPLASMIC PROTEIN-RELATED"/>
    <property type="match status" value="1"/>
</dbReference>
<dbReference type="EMBL" id="JBBMEJ010000003">
    <property type="protein sequence ID" value="MEQ2370206.1"/>
    <property type="molecule type" value="Genomic_DNA"/>
</dbReference>
<accession>A0ABV1BET0</accession>
<evidence type="ECO:0000313" key="5">
    <source>
        <dbReference type="EMBL" id="MEQ2370206.1"/>
    </source>
</evidence>
<comment type="caution">
    <text evidence="5">The sequence shown here is derived from an EMBL/GenBank/DDBJ whole genome shotgun (WGS) entry which is preliminary data.</text>
</comment>
<name>A0ABV1BET0_9FIRM</name>
<sequence length="342" mass="38244">MKKKPIYILLIFAAIALLVYMTGESYYNGIIEKAGLDKKTEKVYQYKYDMIVDSPDSEFWQEVYTSAKKTAAGNDVLLEIMGTDRGTSYNKLDYMKMSIAAKVDGIILQYNGESGLEQAINDAVNSGIPVVTVMSDAVHSHRQSFVGVSDYQLGMAYGEIVSRYVDEDTQKILILQKRDIDDMNESQIYTQISNAVQAETGSDEISIRGKNLLSTGTFETEEAVTDIFQQKRNIPDILVCMDEETTECARQAVLDFNLAGKVKIIGYYTSEDILAAVEKGVISATCDMDTTQLGQYSVEALTNYIKDGRTNSFYNVDINFLDREAVQQMRKEAATDEKVPVE</sequence>
<dbReference type="PANTHER" id="PTHR46847:SF1">
    <property type="entry name" value="D-ALLOSE-BINDING PERIPLASMIC PROTEIN-RELATED"/>
    <property type="match status" value="1"/>
</dbReference>
<dbReference type="SUPFAM" id="SSF53822">
    <property type="entry name" value="Periplasmic binding protein-like I"/>
    <property type="match status" value="1"/>
</dbReference>
<feature type="domain" description="Periplasmic binding protein" evidence="4">
    <location>
        <begin position="50"/>
        <end position="306"/>
    </location>
</feature>